<dbReference type="OrthoDB" id="3063971at2759"/>
<dbReference type="Gene3D" id="1.20.1280.50">
    <property type="match status" value="1"/>
</dbReference>
<dbReference type="Proteomes" id="UP000076532">
    <property type="component" value="Unassembled WGS sequence"/>
</dbReference>
<accession>A0A166X172</accession>
<dbReference type="AlphaFoldDB" id="A0A166X172"/>
<reference evidence="2 3" key="1">
    <citation type="journal article" date="2016" name="Mol. Biol. Evol.">
        <title>Comparative Genomics of Early-Diverging Mushroom-Forming Fungi Provides Insights into the Origins of Lignocellulose Decay Capabilities.</title>
        <authorList>
            <person name="Nagy L.G."/>
            <person name="Riley R."/>
            <person name="Tritt A."/>
            <person name="Adam C."/>
            <person name="Daum C."/>
            <person name="Floudas D."/>
            <person name="Sun H."/>
            <person name="Yadav J.S."/>
            <person name="Pangilinan J."/>
            <person name="Larsson K.H."/>
            <person name="Matsuura K."/>
            <person name="Barry K."/>
            <person name="Labutti K."/>
            <person name="Kuo R."/>
            <person name="Ohm R.A."/>
            <person name="Bhattacharya S.S."/>
            <person name="Shirouzu T."/>
            <person name="Yoshinaga Y."/>
            <person name="Martin F.M."/>
            <person name="Grigoriev I.V."/>
            <person name="Hibbett D.S."/>
        </authorList>
    </citation>
    <scope>NUCLEOTIDE SEQUENCE [LARGE SCALE GENOMIC DNA]</scope>
    <source>
        <strain evidence="2 3">CBS 109695</strain>
    </source>
</reference>
<proteinExistence type="predicted"/>
<keyword evidence="3" id="KW-1185">Reference proteome</keyword>
<evidence type="ECO:0000256" key="1">
    <source>
        <dbReference type="SAM" id="Coils"/>
    </source>
</evidence>
<feature type="coiled-coil region" evidence="1">
    <location>
        <begin position="59"/>
        <end position="86"/>
    </location>
</feature>
<sequence length="557" mass="62722">MAPAKKGRPPANAPTSPVCYHCAQSLTRPDINIRSSSIPATLGCNGLAPSQVLAVEQTVAATLTDIRELDREISRYEAAAEELRSKRTTLQYFADTHKSLLTPATRLPADVLTQIFQHCVIAPWLSSAPHLWNLRYECDNTPLMVASVSRQWRNVALSTPQLWSVLSLVLRPKHTKQYIELAKMWLFRAGNSPLSIRLVTYKDYNEPFRKLMEIFAPTSRRWRHIHFKLPLPVVQYLIGVNFDIPIAEMLQLHGWGDDLFPVPTGSHAPRLRGFHAGPNVTTRSLTLPWDQLRDVKFISEDGDFQSAINILALTPDVERCELRVEGYGPGVRPAVLVNHTSLQLRQLRSLIAVFEDTDPTALFANLRMPNIRELSLSVETSWEPLKPSLMTLCSETSLEKLSLHTWTMFPEDAIFLSGGDMVEILEAAQCLRVLEVLDINPKFIDTVFLESFRQLNPSGAPKLCPKLQTLLFRHPGKDKIDSKLALFSQALQTRSSGIPSALKTVIILCDRYRDEPVASILASFRTSTWWDQLLDAGIDIRVNDGEVYAEWLGSNWS</sequence>
<gene>
    <name evidence="2" type="ORF">FIBSPDRAFT_1035387</name>
</gene>
<evidence type="ECO:0000313" key="2">
    <source>
        <dbReference type="EMBL" id="KZP34320.1"/>
    </source>
</evidence>
<keyword evidence="1" id="KW-0175">Coiled coil</keyword>
<protein>
    <submittedName>
        <fullName evidence="2">Uncharacterized protein</fullName>
    </submittedName>
</protein>
<evidence type="ECO:0000313" key="3">
    <source>
        <dbReference type="Proteomes" id="UP000076532"/>
    </source>
</evidence>
<organism evidence="2 3">
    <name type="scientific">Athelia psychrophila</name>
    <dbReference type="NCBI Taxonomy" id="1759441"/>
    <lineage>
        <taxon>Eukaryota</taxon>
        <taxon>Fungi</taxon>
        <taxon>Dikarya</taxon>
        <taxon>Basidiomycota</taxon>
        <taxon>Agaricomycotina</taxon>
        <taxon>Agaricomycetes</taxon>
        <taxon>Agaricomycetidae</taxon>
        <taxon>Atheliales</taxon>
        <taxon>Atheliaceae</taxon>
        <taxon>Athelia</taxon>
    </lineage>
</organism>
<name>A0A166X172_9AGAM</name>
<dbReference type="STRING" id="436010.A0A166X172"/>
<dbReference type="EMBL" id="KV417480">
    <property type="protein sequence ID" value="KZP34320.1"/>
    <property type="molecule type" value="Genomic_DNA"/>
</dbReference>